<dbReference type="AlphaFoldDB" id="A0A1Z4VLH7"/>
<dbReference type="Proteomes" id="UP000218765">
    <property type="component" value="Chromosome"/>
</dbReference>
<dbReference type="CDD" id="cd00071">
    <property type="entry name" value="GMPK"/>
    <property type="match status" value="1"/>
</dbReference>
<keyword evidence="4 9" id="KW-0808">Transferase</keyword>
<keyword evidence="5 9" id="KW-0547">Nucleotide-binding</keyword>
<evidence type="ECO:0000256" key="3">
    <source>
        <dbReference type="ARBA" id="ARBA00016296"/>
    </source>
</evidence>
<dbReference type="GO" id="GO:0005829">
    <property type="term" value="C:cytosol"/>
    <property type="evidence" value="ECO:0007669"/>
    <property type="project" value="TreeGrafter"/>
</dbReference>
<dbReference type="InterPro" id="IPR020590">
    <property type="entry name" value="Guanylate_kinase_CS"/>
</dbReference>
<evidence type="ECO:0000256" key="9">
    <source>
        <dbReference type="HAMAP-Rule" id="MF_00328"/>
    </source>
</evidence>
<dbReference type="SUPFAM" id="SSF52540">
    <property type="entry name" value="P-loop containing nucleoside triphosphate hydrolases"/>
    <property type="match status" value="1"/>
</dbReference>
<dbReference type="InterPro" id="IPR017665">
    <property type="entry name" value="Guanylate_kinase"/>
</dbReference>
<keyword evidence="7 9" id="KW-0067">ATP-binding</keyword>
<dbReference type="Gene3D" id="3.30.63.10">
    <property type="entry name" value="Guanylate Kinase phosphate binding domain"/>
    <property type="match status" value="1"/>
</dbReference>
<dbReference type="PANTHER" id="PTHR23117:SF13">
    <property type="entry name" value="GUANYLATE KINASE"/>
    <property type="match status" value="1"/>
</dbReference>
<dbReference type="KEGG" id="ttc:FOKN1_0051"/>
<protein>
    <recommendedName>
        <fullName evidence="3 9">Guanylate kinase</fullName>
        <ecNumber evidence="2 9">2.7.4.8</ecNumber>
    </recommendedName>
    <alternativeName>
        <fullName evidence="8 9">GMP kinase</fullName>
    </alternativeName>
</protein>
<dbReference type="FunFam" id="3.30.63.10:FF:000002">
    <property type="entry name" value="Guanylate kinase 1"/>
    <property type="match status" value="1"/>
</dbReference>
<dbReference type="PANTHER" id="PTHR23117">
    <property type="entry name" value="GUANYLATE KINASE-RELATED"/>
    <property type="match status" value="1"/>
</dbReference>
<dbReference type="PROSITE" id="PS00856">
    <property type="entry name" value="GUANYLATE_KINASE_1"/>
    <property type="match status" value="1"/>
</dbReference>
<feature type="domain" description="Guanylate kinase-like" evidence="10">
    <location>
        <begin position="4"/>
        <end position="182"/>
    </location>
</feature>
<keyword evidence="12" id="KW-1185">Reference proteome</keyword>
<evidence type="ECO:0000256" key="2">
    <source>
        <dbReference type="ARBA" id="ARBA00012961"/>
    </source>
</evidence>
<evidence type="ECO:0000256" key="1">
    <source>
        <dbReference type="ARBA" id="ARBA00005790"/>
    </source>
</evidence>
<name>A0A1Z4VLH7_9GAMM</name>
<dbReference type="InterPro" id="IPR008145">
    <property type="entry name" value="GK/Ca_channel_bsu"/>
</dbReference>
<dbReference type="GO" id="GO:0005524">
    <property type="term" value="F:ATP binding"/>
    <property type="evidence" value="ECO:0007669"/>
    <property type="project" value="UniProtKB-UniRule"/>
</dbReference>
<reference evidence="11" key="1">
    <citation type="submission" date="2017-05" db="EMBL/GenBank/DDBJ databases">
        <title>Thiocyanate degradation by Thiohalobacter thiocyanaticus FOKN1.</title>
        <authorList>
            <person name="Oshiki M."/>
            <person name="Fukushima T."/>
            <person name="Kawano S."/>
            <person name="Nakagawa J."/>
        </authorList>
    </citation>
    <scope>NUCLEOTIDE SEQUENCE [LARGE SCALE GENOMIC DNA]</scope>
    <source>
        <strain evidence="11">FOKN1</strain>
    </source>
</reference>
<evidence type="ECO:0000256" key="7">
    <source>
        <dbReference type="ARBA" id="ARBA00022840"/>
    </source>
</evidence>
<comment type="subcellular location">
    <subcellularLocation>
        <location evidence="9">Cytoplasm</location>
    </subcellularLocation>
</comment>
<evidence type="ECO:0000256" key="8">
    <source>
        <dbReference type="ARBA" id="ARBA00030128"/>
    </source>
</evidence>
<gene>
    <name evidence="9" type="primary">gmk</name>
    <name evidence="11" type="ORF">FOKN1_0051</name>
</gene>
<keyword evidence="9" id="KW-0963">Cytoplasm</keyword>
<organism evidence="11 12">
    <name type="scientific">Thiohalobacter thiocyanaticus</name>
    <dbReference type="NCBI Taxonomy" id="585455"/>
    <lineage>
        <taxon>Bacteria</taxon>
        <taxon>Pseudomonadati</taxon>
        <taxon>Pseudomonadota</taxon>
        <taxon>Gammaproteobacteria</taxon>
        <taxon>Thiohalobacterales</taxon>
        <taxon>Thiohalobacteraceae</taxon>
        <taxon>Thiohalobacter</taxon>
    </lineage>
</organism>
<evidence type="ECO:0000256" key="5">
    <source>
        <dbReference type="ARBA" id="ARBA00022741"/>
    </source>
</evidence>
<evidence type="ECO:0000259" key="10">
    <source>
        <dbReference type="PROSITE" id="PS50052"/>
    </source>
</evidence>
<evidence type="ECO:0000256" key="4">
    <source>
        <dbReference type="ARBA" id="ARBA00022679"/>
    </source>
</evidence>
<comment type="catalytic activity">
    <reaction evidence="9">
        <text>GMP + ATP = GDP + ADP</text>
        <dbReference type="Rhea" id="RHEA:20780"/>
        <dbReference type="ChEBI" id="CHEBI:30616"/>
        <dbReference type="ChEBI" id="CHEBI:58115"/>
        <dbReference type="ChEBI" id="CHEBI:58189"/>
        <dbReference type="ChEBI" id="CHEBI:456216"/>
        <dbReference type="EC" id="2.7.4.8"/>
    </reaction>
</comment>
<sequence length="207" mass="22766">MAQGSLFIVSAPSGAGKTSLVRALMERMDGLAFSISHTTRAMRPGEQDGRDYHFVTVETFEAMIGRGEFLEHARVFDNYYGTARSAVEAQLARGEDVFLDIDWQGARQVREQLPQAQSIFILPPSRAALESRLQGRGQDGPEVIARRMRDAVSEAAHYDEYDYLIINDDFDAALGELGAIVTAARLRRPRQAGRHAGMIADLLAPAG</sequence>
<dbReference type="EMBL" id="AP018052">
    <property type="protein sequence ID" value="BAZ92456.1"/>
    <property type="molecule type" value="Genomic_DNA"/>
</dbReference>
<dbReference type="EC" id="2.7.4.8" evidence="2 9"/>
<dbReference type="PROSITE" id="PS50052">
    <property type="entry name" value="GUANYLATE_KINASE_2"/>
    <property type="match status" value="1"/>
</dbReference>
<dbReference type="HAMAP" id="MF_00328">
    <property type="entry name" value="Guanylate_kinase"/>
    <property type="match status" value="1"/>
</dbReference>
<accession>A0A1Z4VLH7</accession>
<feature type="binding site" evidence="9">
    <location>
        <begin position="11"/>
        <end position="18"/>
    </location>
    <ligand>
        <name>ATP</name>
        <dbReference type="ChEBI" id="CHEBI:30616"/>
    </ligand>
</feature>
<dbReference type="OrthoDB" id="9808150at2"/>
<dbReference type="RefSeq" id="WP_096363589.1">
    <property type="nucleotide sequence ID" value="NZ_AP018052.1"/>
</dbReference>
<dbReference type="InterPro" id="IPR027417">
    <property type="entry name" value="P-loop_NTPase"/>
</dbReference>
<keyword evidence="6 9" id="KW-0418">Kinase</keyword>
<evidence type="ECO:0000256" key="6">
    <source>
        <dbReference type="ARBA" id="ARBA00022777"/>
    </source>
</evidence>
<proteinExistence type="inferred from homology"/>
<comment type="function">
    <text evidence="9">Essential for recycling GMP and indirectly, cGMP.</text>
</comment>
<evidence type="ECO:0000313" key="11">
    <source>
        <dbReference type="EMBL" id="BAZ92456.1"/>
    </source>
</evidence>
<dbReference type="SMART" id="SM00072">
    <property type="entry name" value="GuKc"/>
    <property type="match status" value="1"/>
</dbReference>
<dbReference type="Pfam" id="PF00625">
    <property type="entry name" value="Guanylate_kin"/>
    <property type="match status" value="1"/>
</dbReference>
<dbReference type="NCBIfam" id="TIGR03263">
    <property type="entry name" value="guanyl_kin"/>
    <property type="match status" value="1"/>
</dbReference>
<comment type="similarity">
    <text evidence="1 9">Belongs to the guanylate kinase family.</text>
</comment>
<dbReference type="GO" id="GO:0004385">
    <property type="term" value="F:GMP kinase activity"/>
    <property type="evidence" value="ECO:0007669"/>
    <property type="project" value="UniProtKB-UniRule"/>
</dbReference>
<dbReference type="Gene3D" id="3.40.50.300">
    <property type="entry name" value="P-loop containing nucleotide triphosphate hydrolases"/>
    <property type="match status" value="1"/>
</dbReference>
<dbReference type="InterPro" id="IPR008144">
    <property type="entry name" value="Guanylate_kin-like_dom"/>
</dbReference>
<evidence type="ECO:0000313" key="12">
    <source>
        <dbReference type="Proteomes" id="UP000218765"/>
    </source>
</evidence>